<feature type="transmembrane region" description="Helical" evidence="8">
    <location>
        <begin position="404"/>
        <end position="423"/>
    </location>
</feature>
<dbReference type="Pfam" id="PF07690">
    <property type="entry name" value="MFS_1"/>
    <property type="match status" value="1"/>
</dbReference>
<dbReference type="Proteomes" id="UP000297777">
    <property type="component" value="Unassembled WGS sequence"/>
</dbReference>
<feature type="transmembrane region" description="Helical" evidence="8">
    <location>
        <begin position="207"/>
        <end position="228"/>
    </location>
</feature>
<dbReference type="AlphaFoldDB" id="A0A4Z1EWU6"/>
<dbReference type="InterPro" id="IPR011701">
    <property type="entry name" value="MFS"/>
</dbReference>
<dbReference type="GO" id="GO:0016020">
    <property type="term" value="C:membrane"/>
    <property type="evidence" value="ECO:0007669"/>
    <property type="project" value="UniProtKB-SubCell"/>
</dbReference>
<dbReference type="EMBL" id="PQXH01000026">
    <property type="protein sequence ID" value="TGO16616.1"/>
    <property type="molecule type" value="Genomic_DNA"/>
</dbReference>
<evidence type="ECO:0000256" key="5">
    <source>
        <dbReference type="ARBA" id="ARBA00023136"/>
    </source>
</evidence>
<feature type="transmembrane region" description="Helical" evidence="8">
    <location>
        <begin position="336"/>
        <end position="362"/>
    </location>
</feature>
<proteinExistence type="inferred from homology"/>
<dbReference type="PROSITE" id="PS50850">
    <property type="entry name" value="MFS"/>
    <property type="match status" value="1"/>
</dbReference>
<feature type="transmembrane region" description="Helical" evidence="8">
    <location>
        <begin position="435"/>
        <end position="455"/>
    </location>
</feature>
<keyword evidence="3 8" id="KW-0812">Transmembrane</keyword>
<feature type="transmembrane region" description="Helical" evidence="8">
    <location>
        <begin position="77"/>
        <end position="94"/>
    </location>
</feature>
<dbReference type="Gene3D" id="1.20.1250.20">
    <property type="entry name" value="MFS general substrate transporter like domains"/>
    <property type="match status" value="2"/>
</dbReference>
<feature type="transmembrane region" description="Helical" evidence="8">
    <location>
        <begin position="240"/>
        <end position="260"/>
    </location>
</feature>
<feature type="region of interest" description="Disordered" evidence="7">
    <location>
        <begin position="1"/>
        <end position="45"/>
    </location>
</feature>
<sequence>MDQNKQGEGEVTHLEGPSIQQGNHQFDTLSPQSSLPPWKPSQRKQPEGDTALALFQDTEQLHQAIDPVEERKLIKKIDMVILPCLAVCYMFYYIDKTTLSYAAIFGIKDDLHLEGTKYSWLSSIFYFGWLAWAFPTNYLMQKFPVAKYLAFNIFMWGALLMCQAAARNFTELAVLRALSGAAEGCSDSSFMIITSMWYTRREQPIRIGLWYSANGVGIALGGLIGYGIGNIRGSLASWRYEFLIVGACCCIWGIVLWLFLPDSPVTAKVLSIDEKRMAVERLRENQTGVENKTFKWKQVKEWAGDYKTYLFFLIGLMANIPNGGISNFGTLIIKGFGYSTLITTIMQIPYGVLIALSILLCVFLNDRLPPNNRCIMILIFLLPNITGAFGLQFLPQTHQVPRLIMYYLTGPYNASFVLLLSVLSANTAGHTKKVLTNATLFVGLCVGNISGPFFYKNSQAPKYQLGIWSMIVAHLAEAVLIIILRFLLKRENEKRDLQQGIDVVSGVREGRGDEFADGDEEERRRRNLDDTAFADLTDRENENFRYIF</sequence>
<feature type="transmembrane region" description="Helical" evidence="8">
    <location>
        <begin position="118"/>
        <end position="136"/>
    </location>
</feature>
<keyword evidence="5 8" id="KW-0472">Membrane</keyword>
<keyword evidence="4 8" id="KW-1133">Transmembrane helix</keyword>
<feature type="transmembrane region" description="Helical" evidence="8">
    <location>
        <begin position="467"/>
        <end position="488"/>
    </location>
</feature>
<feature type="domain" description="Major facilitator superfamily (MFS) profile" evidence="9">
    <location>
        <begin position="81"/>
        <end position="493"/>
    </location>
</feature>
<dbReference type="FunFam" id="1.20.1250.20:FF:000064">
    <property type="entry name" value="MFS allantoate transporter"/>
    <property type="match status" value="1"/>
</dbReference>
<evidence type="ECO:0000256" key="7">
    <source>
        <dbReference type="SAM" id="MobiDB-lite"/>
    </source>
</evidence>
<evidence type="ECO:0000256" key="3">
    <source>
        <dbReference type="ARBA" id="ARBA00022692"/>
    </source>
</evidence>
<organism evidence="10 11">
    <name type="scientific">Botrytis tulipae</name>
    <dbReference type="NCBI Taxonomy" id="87230"/>
    <lineage>
        <taxon>Eukaryota</taxon>
        <taxon>Fungi</taxon>
        <taxon>Dikarya</taxon>
        <taxon>Ascomycota</taxon>
        <taxon>Pezizomycotina</taxon>
        <taxon>Leotiomycetes</taxon>
        <taxon>Helotiales</taxon>
        <taxon>Sclerotiniaceae</taxon>
        <taxon>Botrytis</taxon>
    </lineage>
</organism>
<protein>
    <recommendedName>
        <fullName evidence="9">Major facilitator superfamily (MFS) profile domain-containing protein</fullName>
    </recommendedName>
</protein>
<keyword evidence="11" id="KW-1185">Reference proteome</keyword>
<evidence type="ECO:0000256" key="6">
    <source>
        <dbReference type="ARBA" id="ARBA00037968"/>
    </source>
</evidence>
<name>A0A4Z1EWU6_9HELO</name>
<feature type="compositionally biased region" description="Polar residues" evidence="7">
    <location>
        <begin position="18"/>
        <end position="35"/>
    </location>
</feature>
<dbReference type="PANTHER" id="PTHR43791">
    <property type="entry name" value="PERMEASE-RELATED"/>
    <property type="match status" value="1"/>
</dbReference>
<feature type="compositionally biased region" description="Basic and acidic residues" evidence="7">
    <location>
        <begin position="1"/>
        <end position="13"/>
    </location>
</feature>
<evidence type="ECO:0000259" key="9">
    <source>
        <dbReference type="PROSITE" id="PS50850"/>
    </source>
</evidence>
<dbReference type="PANTHER" id="PTHR43791:SF26">
    <property type="entry name" value="ALLANTOATE TRANSPORTER, PUTATIVE (AFU_ORTHOLOGUE AFUA_5G09470)-RELATED"/>
    <property type="match status" value="1"/>
</dbReference>
<evidence type="ECO:0000256" key="4">
    <source>
        <dbReference type="ARBA" id="ARBA00022989"/>
    </source>
</evidence>
<evidence type="ECO:0000256" key="2">
    <source>
        <dbReference type="ARBA" id="ARBA00022448"/>
    </source>
</evidence>
<evidence type="ECO:0000256" key="1">
    <source>
        <dbReference type="ARBA" id="ARBA00004141"/>
    </source>
</evidence>
<gene>
    <name evidence="10" type="ORF">BTUL_0026g00700</name>
</gene>
<evidence type="ECO:0000313" key="10">
    <source>
        <dbReference type="EMBL" id="TGO16616.1"/>
    </source>
</evidence>
<comment type="subcellular location">
    <subcellularLocation>
        <location evidence="1">Membrane</location>
        <topology evidence="1">Multi-pass membrane protein</topology>
    </subcellularLocation>
</comment>
<dbReference type="InterPro" id="IPR020846">
    <property type="entry name" value="MFS_dom"/>
</dbReference>
<evidence type="ECO:0000313" key="11">
    <source>
        <dbReference type="Proteomes" id="UP000297777"/>
    </source>
</evidence>
<dbReference type="GO" id="GO:0022857">
    <property type="term" value="F:transmembrane transporter activity"/>
    <property type="evidence" value="ECO:0007669"/>
    <property type="project" value="InterPro"/>
</dbReference>
<reference evidence="10 11" key="1">
    <citation type="submission" date="2017-12" db="EMBL/GenBank/DDBJ databases">
        <title>Comparative genomics of Botrytis spp.</title>
        <authorList>
            <person name="Valero-Jimenez C.A."/>
            <person name="Tapia P."/>
            <person name="Veloso J."/>
            <person name="Silva-Moreno E."/>
            <person name="Staats M."/>
            <person name="Valdes J.H."/>
            <person name="Van Kan J.A.L."/>
        </authorList>
    </citation>
    <scope>NUCLEOTIDE SEQUENCE [LARGE SCALE GENOMIC DNA]</scope>
    <source>
        <strain evidence="10 11">Bt9001</strain>
    </source>
</reference>
<keyword evidence="2" id="KW-0813">Transport</keyword>
<feature type="transmembrane region" description="Helical" evidence="8">
    <location>
        <begin position="374"/>
        <end position="392"/>
    </location>
</feature>
<dbReference type="OrthoDB" id="6730379at2759"/>
<evidence type="ECO:0000256" key="8">
    <source>
        <dbReference type="SAM" id="Phobius"/>
    </source>
</evidence>
<dbReference type="SUPFAM" id="SSF103473">
    <property type="entry name" value="MFS general substrate transporter"/>
    <property type="match status" value="1"/>
</dbReference>
<comment type="caution">
    <text evidence="10">The sequence shown here is derived from an EMBL/GenBank/DDBJ whole genome shotgun (WGS) entry which is preliminary data.</text>
</comment>
<dbReference type="InterPro" id="IPR036259">
    <property type="entry name" value="MFS_trans_sf"/>
</dbReference>
<accession>A0A4Z1EWU6</accession>
<comment type="similarity">
    <text evidence="6">Belongs to the major facilitator superfamily. Allantoate permease family.</text>
</comment>